<evidence type="ECO:0000256" key="1">
    <source>
        <dbReference type="ARBA" id="ARBA00004777"/>
    </source>
</evidence>
<dbReference type="GO" id="GO:0004329">
    <property type="term" value="F:formate-tetrahydrofolate ligase activity"/>
    <property type="evidence" value="ECO:0007669"/>
    <property type="project" value="UniProtKB-UniRule"/>
</dbReference>
<dbReference type="NCBIfam" id="NF010030">
    <property type="entry name" value="PRK13505.1"/>
    <property type="match status" value="1"/>
</dbReference>
<reference evidence="9" key="2">
    <citation type="journal article" date="2021" name="PeerJ">
        <title>Extensive microbial diversity within the chicken gut microbiome revealed by metagenomics and culture.</title>
        <authorList>
            <person name="Gilroy R."/>
            <person name="Ravi A."/>
            <person name="Getino M."/>
            <person name="Pursley I."/>
            <person name="Horton D.L."/>
            <person name="Alikhan N.F."/>
            <person name="Baker D."/>
            <person name="Gharbi K."/>
            <person name="Hall N."/>
            <person name="Watson M."/>
            <person name="Adriaenssens E.M."/>
            <person name="Foster-Nyarko E."/>
            <person name="Jarju S."/>
            <person name="Secka A."/>
            <person name="Antonio M."/>
            <person name="Oren A."/>
            <person name="Chaudhuri R.R."/>
            <person name="La Ragione R."/>
            <person name="Hildebrand F."/>
            <person name="Pallen M.J."/>
        </authorList>
    </citation>
    <scope>NUCLEOTIDE SEQUENCE</scope>
    <source>
        <strain evidence="9">ChiSjej3B21-11622</strain>
    </source>
</reference>
<organism evidence="9 10">
    <name type="scientific">Candidatus Limivivens merdigallinarum</name>
    <dbReference type="NCBI Taxonomy" id="2840859"/>
    <lineage>
        <taxon>Bacteria</taxon>
        <taxon>Bacillati</taxon>
        <taxon>Bacillota</taxon>
        <taxon>Clostridia</taxon>
        <taxon>Lachnospirales</taxon>
        <taxon>Lachnospiraceae</taxon>
        <taxon>Lachnospiraceae incertae sedis</taxon>
        <taxon>Candidatus Limivivens</taxon>
    </lineage>
</organism>
<dbReference type="Gene3D" id="3.40.50.300">
    <property type="entry name" value="P-loop containing nucleotide triphosphate hydrolases"/>
    <property type="match status" value="1"/>
</dbReference>
<dbReference type="AlphaFoldDB" id="A0A9D0ZUN4"/>
<comment type="catalytic activity">
    <reaction evidence="6 8">
        <text>(6S)-5,6,7,8-tetrahydrofolate + formate + ATP = (6R)-10-formyltetrahydrofolate + ADP + phosphate</text>
        <dbReference type="Rhea" id="RHEA:20221"/>
        <dbReference type="ChEBI" id="CHEBI:15740"/>
        <dbReference type="ChEBI" id="CHEBI:30616"/>
        <dbReference type="ChEBI" id="CHEBI:43474"/>
        <dbReference type="ChEBI" id="CHEBI:57453"/>
        <dbReference type="ChEBI" id="CHEBI:195366"/>
        <dbReference type="ChEBI" id="CHEBI:456216"/>
        <dbReference type="EC" id="6.3.4.3"/>
    </reaction>
</comment>
<evidence type="ECO:0000256" key="4">
    <source>
        <dbReference type="ARBA" id="ARBA00022741"/>
    </source>
</evidence>
<dbReference type="Pfam" id="PF01268">
    <property type="entry name" value="FTHFS"/>
    <property type="match status" value="1"/>
</dbReference>
<evidence type="ECO:0000256" key="6">
    <source>
        <dbReference type="ARBA" id="ARBA00049033"/>
    </source>
</evidence>
<dbReference type="PROSITE" id="PS00721">
    <property type="entry name" value="FTHFS_1"/>
    <property type="match status" value="1"/>
</dbReference>
<dbReference type="InterPro" id="IPR020628">
    <property type="entry name" value="Formate_THF_ligase_CS"/>
</dbReference>
<name>A0A9D0ZUN4_9FIRM</name>
<dbReference type="SUPFAM" id="SSF52540">
    <property type="entry name" value="P-loop containing nucleoside triphosphate hydrolases"/>
    <property type="match status" value="1"/>
</dbReference>
<dbReference type="FunFam" id="3.30.1510.10:FF:000001">
    <property type="entry name" value="Formate--tetrahydrofolate ligase"/>
    <property type="match status" value="1"/>
</dbReference>
<evidence type="ECO:0000256" key="5">
    <source>
        <dbReference type="ARBA" id="ARBA00022840"/>
    </source>
</evidence>
<comment type="pathway">
    <text evidence="1 8">One-carbon metabolism; tetrahydrofolate interconversion.</text>
</comment>
<keyword evidence="3 8" id="KW-0436">Ligase</keyword>
<evidence type="ECO:0000256" key="7">
    <source>
        <dbReference type="ARBA" id="ARBA00061363"/>
    </source>
</evidence>
<protein>
    <recommendedName>
        <fullName evidence="8">Formate--tetrahydrofolate ligase</fullName>
        <ecNumber evidence="8">6.3.4.3</ecNumber>
    </recommendedName>
    <alternativeName>
        <fullName evidence="8">Formyltetrahydrofolate synthetase</fullName>
        <shortName evidence="8">FHS</shortName>
        <shortName evidence="8">FTHFS</shortName>
    </alternativeName>
</protein>
<accession>A0A9D0ZUN4</accession>
<dbReference type="InterPro" id="IPR027417">
    <property type="entry name" value="P-loop_NTPase"/>
</dbReference>
<proteinExistence type="inferred from homology"/>
<keyword evidence="2 8" id="KW-0554">One-carbon metabolism</keyword>
<comment type="similarity">
    <text evidence="7 8">Belongs to the formate--tetrahydrofolate ligase family.</text>
</comment>
<keyword evidence="5 8" id="KW-0067">ATP-binding</keyword>
<evidence type="ECO:0000256" key="3">
    <source>
        <dbReference type="ARBA" id="ARBA00022598"/>
    </source>
</evidence>
<dbReference type="Gene3D" id="3.30.1510.10">
    <property type="entry name" value="Domain 2, N(10)-formyltetrahydrofolate synthetase"/>
    <property type="match status" value="1"/>
</dbReference>
<comment type="caution">
    <text evidence="9">The sequence shown here is derived from an EMBL/GenBank/DDBJ whole genome shotgun (WGS) entry which is preliminary data.</text>
</comment>
<dbReference type="GO" id="GO:0005524">
    <property type="term" value="F:ATP binding"/>
    <property type="evidence" value="ECO:0007669"/>
    <property type="project" value="UniProtKB-UniRule"/>
</dbReference>
<dbReference type="Gene3D" id="3.10.410.10">
    <property type="entry name" value="Formyltetrahydrofolate synthetase, domain 3"/>
    <property type="match status" value="1"/>
</dbReference>
<dbReference type="FunFam" id="3.10.410.10:FF:000001">
    <property type="entry name" value="Putative formate--tetrahydrofolate ligase"/>
    <property type="match status" value="1"/>
</dbReference>
<evidence type="ECO:0000313" key="9">
    <source>
        <dbReference type="EMBL" id="HIQ95903.1"/>
    </source>
</evidence>
<dbReference type="EMBL" id="DVFT01000076">
    <property type="protein sequence ID" value="HIQ95903.1"/>
    <property type="molecule type" value="Genomic_DNA"/>
</dbReference>
<dbReference type="EC" id="6.3.4.3" evidence="8"/>
<gene>
    <name evidence="8" type="primary">fhs</name>
    <name evidence="9" type="ORF">IAB26_05005</name>
</gene>
<dbReference type="InterPro" id="IPR000559">
    <property type="entry name" value="Formate_THF_ligase"/>
</dbReference>
<evidence type="ECO:0000313" key="10">
    <source>
        <dbReference type="Proteomes" id="UP000886886"/>
    </source>
</evidence>
<sequence length="561" mass="59944">MGYKSDIEIAQETTMQPITEIAAKAGIDPKYLEQYGNYKAKIDYNLLRETKGEDGKLILVTAINPTPAGEGKTTTTVGLADGMQKLGKKVMVALREPSLGPVFGVKGGAAGGGYAQVVPMEDINLHFTGDFHAIGAANNLLAAMLDNHIFQGNALNIDPRKITWRRCVDMNDRQLRYVVDGMGGRTNGVPREDGYDITVASEIMAVLCLASDIPDLKKRLARIIVGYTYGKPSEQKPVTAGDLNAQGAMAALLKDALKPNLVQTLEHVPAIVHGGPFANIAHGCNSVIATKMALRLGDYAITEAGFGADLGAEKFLDIKCRMAGLKPNAVVIVATVRALKYNGGVPKADLNNENLEALEKGLPNLLKHVDNIKNVYKLPCVVAINAFPTDTKAELDLVEAKCKELGVNVALSEVWAKGGEGGIALAKEVIRLVEEPNDFTYSYELEGSIEDKLNQIVRKIYGGKGVVLTANAQKQAAQLEAQGFGNCPICVAKTQYSLTDDPTKLGAPKDFEVTVRNLKISAGAGFIVALTGEIMTMPGLPKVPAAERIDVDETGKISGLF</sequence>
<dbReference type="HAMAP" id="MF_01543">
    <property type="entry name" value="FTHFS"/>
    <property type="match status" value="1"/>
</dbReference>
<dbReference type="Proteomes" id="UP000886886">
    <property type="component" value="Unassembled WGS sequence"/>
</dbReference>
<feature type="binding site" evidence="8">
    <location>
        <begin position="66"/>
        <end position="73"/>
    </location>
    <ligand>
        <name>ATP</name>
        <dbReference type="ChEBI" id="CHEBI:30616"/>
    </ligand>
</feature>
<keyword evidence="4 8" id="KW-0547">Nucleotide-binding</keyword>
<dbReference type="PROSITE" id="PS00722">
    <property type="entry name" value="FTHFS_2"/>
    <property type="match status" value="1"/>
</dbReference>
<dbReference type="CDD" id="cd00477">
    <property type="entry name" value="FTHFS"/>
    <property type="match status" value="1"/>
</dbReference>
<evidence type="ECO:0000256" key="8">
    <source>
        <dbReference type="HAMAP-Rule" id="MF_01543"/>
    </source>
</evidence>
<dbReference type="GO" id="GO:0035999">
    <property type="term" value="P:tetrahydrofolate interconversion"/>
    <property type="evidence" value="ECO:0007669"/>
    <property type="project" value="UniProtKB-UniRule"/>
</dbReference>
<reference evidence="9" key="1">
    <citation type="submission" date="2020-10" db="EMBL/GenBank/DDBJ databases">
        <authorList>
            <person name="Gilroy R."/>
        </authorList>
    </citation>
    <scope>NUCLEOTIDE SEQUENCE</scope>
    <source>
        <strain evidence="9">ChiSjej3B21-11622</strain>
    </source>
</reference>
<evidence type="ECO:0000256" key="2">
    <source>
        <dbReference type="ARBA" id="ARBA00022563"/>
    </source>
</evidence>